<dbReference type="RefSeq" id="WP_085417754.1">
    <property type="nucleotide sequence ID" value="NZ_CP091509.1"/>
</dbReference>
<dbReference type="InterPro" id="IPR029470">
    <property type="entry name" value="PDDEXK_4"/>
</dbReference>
<keyword evidence="2" id="KW-1185">Reference proteome</keyword>
<comment type="caution">
    <text evidence="1">The sequence shown here is derived from an EMBL/GenBank/DDBJ whole genome shotgun (WGS) entry which is preliminary data.</text>
</comment>
<dbReference type="Proteomes" id="UP000193346">
    <property type="component" value="Unassembled WGS sequence"/>
</dbReference>
<organism evidence="1 2">
    <name type="scientific">Neisseria dumasiana</name>
    <dbReference type="NCBI Taxonomy" id="1931275"/>
    <lineage>
        <taxon>Bacteria</taxon>
        <taxon>Pseudomonadati</taxon>
        <taxon>Pseudomonadota</taxon>
        <taxon>Betaproteobacteria</taxon>
        <taxon>Neisseriales</taxon>
        <taxon>Neisseriaceae</taxon>
        <taxon>Neisseria</taxon>
    </lineage>
</organism>
<reference evidence="1 2" key="1">
    <citation type="submission" date="2017-01" db="EMBL/GenBank/DDBJ databases">
        <authorList>
            <person name="Wolfgang W.J."/>
            <person name="Cole J."/>
            <person name="Wroblewski D."/>
            <person name="Mcginnis J."/>
            <person name="Musser K.A."/>
        </authorList>
    </citation>
    <scope>NUCLEOTIDE SEQUENCE [LARGE SCALE GENOMIC DNA]</scope>
    <source>
        <strain evidence="1 2">93087</strain>
    </source>
</reference>
<gene>
    <name evidence="1" type="ORF">BV913_01195</name>
</gene>
<evidence type="ECO:0000313" key="1">
    <source>
        <dbReference type="EMBL" id="OSI36649.1"/>
    </source>
</evidence>
<dbReference type="Pfam" id="PF14281">
    <property type="entry name" value="PDDEXK_4"/>
    <property type="match status" value="1"/>
</dbReference>
<protein>
    <submittedName>
        <fullName evidence="1">Uncharacterized protein</fullName>
    </submittedName>
</protein>
<dbReference type="EMBL" id="MTAC01000002">
    <property type="protein sequence ID" value="OSI36649.1"/>
    <property type="molecule type" value="Genomic_DNA"/>
</dbReference>
<proteinExistence type="predicted"/>
<accession>A0ABX3WQS2</accession>
<name>A0ABX3WQS2_9NEIS</name>
<evidence type="ECO:0000313" key="2">
    <source>
        <dbReference type="Proteomes" id="UP000193346"/>
    </source>
</evidence>
<sequence length="269" mass="32186">MMEVDKFKDFFCNFRMLRERVMNQSDFQQQFVKFYDEFRCLYEKQPEQKAKAEIDYSINLDASELKKFLDAYRERDDALFRAGMQMNLWQFVRIGRSELKNCEVLGWLMDEKGDHGLGKCFLLNLLKFIDKENRLGSVIDYLRYESYATQFEICQYGNISERIDIVIKSRSTCLFLEAKVDANEAINQHSSQLRRYWERLNKEMASQKHLLFLTKNKQLPHDTLLHNKVILLSWQEIAKCLRQTISSYSHYSPYQQVIFNQLINHFASL</sequence>